<accession>A0ABR1ADX2</accession>
<protein>
    <submittedName>
        <fullName evidence="2">Uncharacterized protein</fullName>
    </submittedName>
</protein>
<evidence type="ECO:0000313" key="2">
    <source>
        <dbReference type="EMBL" id="KAK6617284.1"/>
    </source>
</evidence>
<reference evidence="2 3" key="1">
    <citation type="submission" date="2023-09" db="EMBL/GenBank/DDBJ databases">
        <title>Genomes of two closely related lineages of the louse Polyplax serrata with different host specificities.</title>
        <authorList>
            <person name="Martinu J."/>
            <person name="Tarabai H."/>
            <person name="Stefka J."/>
            <person name="Hypsa V."/>
        </authorList>
    </citation>
    <scope>NUCLEOTIDE SEQUENCE [LARGE SCALE GENOMIC DNA]</scope>
    <source>
        <strain evidence="2">98ZLc_SE</strain>
    </source>
</reference>
<feature type="compositionally biased region" description="Basic and acidic residues" evidence="1">
    <location>
        <begin position="31"/>
        <end position="40"/>
    </location>
</feature>
<comment type="caution">
    <text evidence="2">The sequence shown here is derived from an EMBL/GenBank/DDBJ whole genome shotgun (WGS) entry which is preliminary data.</text>
</comment>
<keyword evidence="3" id="KW-1185">Reference proteome</keyword>
<organism evidence="2 3">
    <name type="scientific">Polyplax serrata</name>
    <name type="common">Common mouse louse</name>
    <dbReference type="NCBI Taxonomy" id="468196"/>
    <lineage>
        <taxon>Eukaryota</taxon>
        <taxon>Metazoa</taxon>
        <taxon>Ecdysozoa</taxon>
        <taxon>Arthropoda</taxon>
        <taxon>Hexapoda</taxon>
        <taxon>Insecta</taxon>
        <taxon>Pterygota</taxon>
        <taxon>Neoptera</taxon>
        <taxon>Paraneoptera</taxon>
        <taxon>Psocodea</taxon>
        <taxon>Troctomorpha</taxon>
        <taxon>Phthiraptera</taxon>
        <taxon>Anoplura</taxon>
        <taxon>Polyplacidae</taxon>
        <taxon>Polyplax</taxon>
    </lineage>
</organism>
<dbReference type="EMBL" id="JAWJWF010000052">
    <property type="protein sequence ID" value="KAK6617284.1"/>
    <property type="molecule type" value="Genomic_DNA"/>
</dbReference>
<evidence type="ECO:0000256" key="1">
    <source>
        <dbReference type="SAM" id="MobiDB-lite"/>
    </source>
</evidence>
<feature type="region of interest" description="Disordered" evidence="1">
    <location>
        <begin position="31"/>
        <end position="68"/>
    </location>
</feature>
<sequence>MKDQRRWVKTIVNVPLHGHQSTVGGCAIKKGRDQREREDVTNGYPATVGGSQKRSQDHNGNKNLISDYSGSQTDVELKQIRQMKVTVSSLGPGPIFCHLTCFGLYALVLRELQMGEGEG</sequence>
<dbReference type="Proteomes" id="UP001359485">
    <property type="component" value="Unassembled WGS sequence"/>
</dbReference>
<dbReference type="PROSITE" id="PS51257">
    <property type="entry name" value="PROKAR_LIPOPROTEIN"/>
    <property type="match status" value="1"/>
</dbReference>
<name>A0ABR1ADX2_POLSC</name>
<proteinExistence type="predicted"/>
<gene>
    <name evidence="2" type="ORF">RUM44_005615</name>
</gene>
<evidence type="ECO:0000313" key="3">
    <source>
        <dbReference type="Proteomes" id="UP001359485"/>
    </source>
</evidence>